<keyword evidence="7" id="KW-0560">Oxidoreductase</keyword>
<dbReference type="Gene3D" id="1.10.630.10">
    <property type="entry name" value="Cytochrome P450"/>
    <property type="match status" value="1"/>
</dbReference>
<dbReference type="InterPro" id="IPR036396">
    <property type="entry name" value="Cyt_P450_sf"/>
</dbReference>
<comment type="caution">
    <text evidence="8">The sequence shown here is derived from an EMBL/GenBank/DDBJ whole genome shotgun (WGS) entry which is preliminary data.</text>
</comment>
<evidence type="ECO:0000256" key="4">
    <source>
        <dbReference type="ARBA" id="ARBA00022723"/>
    </source>
</evidence>
<dbReference type="PRINTS" id="PR00463">
    <property type="entry name" value="EP450I"/>
</dbReference>
<evidence type="ECO:0000256" key="2">
    <source>
        <dbReference type="ARBA" id="ARBA00010617"/>
    </source>
</evidence>
<reference evidence="8" key="1">
    <citation type="journal article" date="2021" name="Nat. Commun.">
        <title>Genetic determinants of endophytism in the Arabidopsis root mycobiome.</title>
        <authorList>
            <person name="Mesny F."/>
            <person name="Miyauchi S."/>
            <person name="Thiergart T."/>
            <person name="Pickel B."/>
            <person name="Atanasova L."/>
            <person name="Karlsson M."/>
            <person name="Huettel B."/>
            <person name="Barry K.W."/>
            <person name="Haridas S."/>
            <person name="Chen C."/>
            <person name="Bauer D."/>
            <person name="Andreopoulos W."/>
            <person name="Pangilinan J."/>
            <person name="LaButti K."/>
            <person name="Riley R."/>
            <person name="Lipzen A."/>
            <person name="Clum A."/>
            <person name="Drula E."/>
            <person name="Henrissat B."/>
            <person name="Kohler A."/>
            <person name="Grigoriev I.V."/>
            <person name="Martin F.M."/>
            <person name="Hacquard S."/>
        </authorList>
    </citation>
    <scope>NUCLEOTIDE SEQUENCE</scope>
    <source>
        <strain evidence="8">MPI-CAGE-AT-0023</strain>
    </source>
</reference>
<dbReference type="GeneID" id="70219130"/>
<dbReference type="PRINTS" id="PR00385">
    <property type="entry name" value="P450"/>
</dbReference>
<dbReference type="RefSeq" id="XP_046040901.1">
    <property type="nucleotide sequence ID" value="XM_046189176.1"/>
</dbReference>
<evidence type="ECO:0000256" key="6">
    <source>
        <dbReference type="PIRSR" id="PIRSR602401-1"/>
    </source>
</evidence>
<dbReference type="Proteomes" id="UP000720189">
    <property type="component" value="Unassembled WGS sequence"/>
</dbReference>
<dbReference type="AlphaFoldDB" id="A0A9P9JK50"/>
<comment type="similarity">
    <text evidence="2 7">Belongs to the cytochrome P450 family.</text>
</comment>
<dbReference type="CDD" id="cd11060">
    <property type="entry name" value="CYP57A1-like"/>
    <property type="match status" value="1"/>
</dbReference>
<evidence type="ECO:0000256" key="3">
    <source>
        <dbReference type="ARBA" id="ARBA00022617"/>
    </source>
</evidence>
<feature type="binding site" description="axial binding residue" evidence="6">
    <location>
        <position position="416"/>
    </location>
    <ligand>
        <name>heme</name>
        <dbReference type="ChEBI" id="CHEBI:30413"/>
    </ligand>
    <ligandPart>
        <name>Fe</name>
        <dbReference type="ChEBI" id="CHEBI:18248"/>
    </ligandPart>
</feature>
<dbReference type="PROSITE" id="PS00086">
    <property type="entry name" value="CYTOCHROME_P450"/>
    <property type="match status" value="1"/>
</dbReference>
<protein>
    <submittedName>
        <fullName evidence="8">Cytochrome P450</fullName>
    </submittedName>
</protein>
<dbReference type="Pfam" id="PF00067">
    <property type="entry name" value="p450"/>
    <property type="match status" value="1"/>
</dbReference>
<comment type="cofactor">
    <cofactor evidence="1 6">
        <name>heme</name>
        <dbReference type="ChEBI" id="CHEBI:30413"/>
    </cofactor>
</comment>
<dbReference type="FunFam" id="1.10.630.10:FF:000050">
    <property type="entry name" value="Cytochrome P450 monooxygenase"/>
    <property type="match status" value="1"/>
</dbReference>
<dbReference type="EMBL" id="JAGMUX010000040">
    <property type="protein sequence ID" value="KAH7205129.1"/>
    <property type="molecule type" value="Genomic_DNA"/>
</dbReference>
<evidence type="ECO:0000256" key="1">
    <source>
        <dbReference type="ARBA" id="ARBA00001971"/>
    </source>
</evidence>
<dbReference type="InterPro" id="IPR050121">
    <property type="entry name" value="Cytochrome_P450_monoxygenase"/>
</dbReference>
<dbReference type="SUPFAM" id="SSF48264">
    <property type="entry name" value="Cytochrome P450"/>
    <property type="match status" value="1"/>
</dbReference>
<keyword evidence="5 6" id="KW-0408">Iron</keyword>
<dbReference type="InterPro" id="IPR017972">
    <property type="entry name" value="Cyt_P450_CS"/>
</dbReference>
<organism evidence="8 9">
    <name type="scientific">Fusarium redolens</name>
    <dbReference type="NCBI Taxonomy" id="48865"/>
    <lineage>
        <taxon>Eukaryota</taxon>
        <taxon>Fungi</taxon>
        <taxon>Dikarya</taxon>
        <taxon>Ascomycota</taxon>
        <taxon>Pezizomycotina</taxon>
        <taxon>Sordariomycetes</taxon>
        <taxon>Hypocreomycetidae</taxon>
        <taxon>Hypocreales</taxon>
        <taxon>Nectriaceae</taxon>
        <taxon>Fusarium</taxon>
        <taxon>Fusarium redolens species complex</taxon>
    </lineage>
</organism>
<keyword evidence="7" id="KW-0503">Monooxygenase</keyword>
<dbReference type="InterPro" id="IPR001128">
    <property type="entry name" value="Cyt_P450"/>
</dbReference>
<dbReference type="GO" id="GO:0005506">
    <property type="term" value="F:iron ion binding"/>
    <property type="evidence" value="ECO:0007669"/>
    <property type="project" value="InterPro"/>
</dbReference>
<evidence type="ECO:0000313" key="8">
    <source>
        <dbReference type="EMBL" id="KAH7205129.1"/>
    </source>
</evidence>
<evidence type="ECO:0000256" key="5">
    <source>
        <dbReference type="ARBA" id="ARBA00023004"/>
    </source>
</evidence>
<gene>
    <name evidence="8" type="ORF">BKA55DRAFT_530876</name>
</gene>
<evidence type="ECO:0000256" key="7">
    <source>
        <dbReference type="RuleBase" id="RU000461"/>
    </source>
</evidence>
<dbReference type="InterPro" id="IPR002401">
    <property type="entry name" value="Cyt_P450_E_grp-I"/>
</dbReference>
<evidence type="ECO:0000313" key="9">
    <source>
        <dbReference type="Proteomes" id="UP000720189"/>
    </source>
</evidence>
<dbReference type="GO" id="GO:0020037">
    <property type="term" value="F:heme binding"/>
    <property type="evidence" value="ECO:0007669"/>
    <property type="project" value="InterPro"/>
</dbReference>
<keyword evidence="3 6" id="KW-0349">Heme</keyword>
<dbReference type="GO" id="GO:0004497">
    <property type="term" value="F:monooxygenase activity"/>
    <property type="evidence" value="ECO:0007669"/>
    <property type="project" value="UniProtKB-KW"/>
</dbReference>
<name>A0A9P9JK50_FUSRE</name>
<dbReference type="GO" id="GO:0016705">
    <property type="term" value="F:oxidoreductase activity, acting on paired donors, with incorporation or reduction of molecular oxygen"/>
    <property type="evidence" value="ECO:0007669"/>
    <property type="project" value="InterPro"/>
</dbReference>
<dbReference type="PANTHER" id="PTHR24305">
    <property type="entry name" value="CYTOCHROME P450"/>
    <property type="match status" value="1"/>
</dbReference>
<keyword evidence="9" id="KW-1185">Reference proteome</keyword>
<dbReference type="PANTHER" id="PTHR24305:SF232">
    <property type="entry name" value="P450, PUTATIVE (EUROFUNG)-RELATED"/>
    <property type="match status" value="1"/>
</dbReference>
<sequence length="472" mass="53982">MPGHWLAPFSRLYKVSLVLKGNCHNEYINLHRRYGPVVRTGPKHVSVSDPAAIPTIYGITSKFVKDDFYKPFGAKYEGKTFDNMFATRDPVEHKRLKVPVSQKYSMASIRTFEPMADECTDIFMAAMRDLQGQKVDLGEWLQWYAFDVIAAMTFQARFGFMEKRTDVEGMIGSIEKALVYGAVVGQVSYLHDYLLGNDFVLWLLKTFMPQLPNPIAYIIEISLREIKRYDQEGVQNSRGDFLALLRNDRKVGKSTMSDRDMLNHLSNNLLAGSDTTGISLRAIFYYLMKHPSVYKKLLEEIDTANAEGKLSKNITYAECLQLPYLQAVMKESMRLHPGVQMPLERIVPQGGAHISGWHIPAGTVIGVNPIVIHHNKDIFGADDSEFRPERWITSSEEQLKAMDRCFLAFGHGSRTCIGKNISIMEMGKLVPQILREFDVEWASDEPQWKLQTYWFSKQIGVITRLKPRHRDQ</sequence>
<keyword evidence="4 6" id="KW-0479">Metal-binding</keyword>
<accession>A0A9P9JK50</accession>
<dbReference type="OrthoDB" id="3934656at2759"/>
<proteinExistence type="inferred from homology"/>